<dbReference type="PaxDb" id="6945-B7QJQ5"/>
<evidence type="ECO:0000313" key="3">
    <source>
        <dbReference type="EnsemblMetazoa" id="ISCW014911-PA"/>
    </source>
</evidence>
<feature type="compositionally biased region" description="Polar residues" evidence="1">
    <location>
        <begin position="43"/>
        <end position="53"/>
    </location>
</feature>
<dbReference type="Proteomes" id="UP000001555">
    <property type="component" value="Unassembled WGS sequence"/>
</dbReference>
<organism>
    <name type="scientific">Ixodes scapularis</name>
    <name type="common">Black-legged tick</name>
    <name type="synonym">Deer tick</name>
    <dbReference type="NCBI Taxonomy" id="6945"/>
    <lineage>
        <taxon>Eukaryota</taxon>
        <taxon>Metazoa</taxon>
        <taxon>Ecdysozoa</taxon>
        <taxon>Arthropoda</taxon>
        <taxon>Chelicerata</taxon>
        <taxon>Arachnida</taxon>
        <taxon>Acari</taxon>
        <taxon>Parasitiformes</taxon>
        <taxon>Ixodida</taxon>
        <taxon>Ixodoidea</taxon>
        <taxon>Ixodidae</taxon>
        <taxon>Ixodinae</taxon>
        <taxon>Ixodes</taxon>
    </lineage>
</organism>
<dbReference type="HOGENOM" id="CLU_2266693_0_0_1"/>
<reference evidence="2 4" key="1">
    <citation type="submission" date="2008-03" db="EMBL/GenBank/DDBJ databases">
        <title>Annotation of Ixodes scapularis.</title>
        <authorList>
            <consortium name="Ixodes scapularis Genome Project Consortium"/>
            <person name="Caler E."/>
            <person name="Hannick L.I."/>
            <person name="Bidwell S."/>
            <person name="Joardar V."/>
            <person name="Thiagarajan M."/>
            <person name="Amedeo P."/>
            <person name="Galinsky K.J."/>
            <person name="Schobel S."/>
            <person name="Inman J."/>
            <person name="Hostetler J."/>
            <person name="Miller J."/>
            <person name="Hammond M."/>
            <person name="Megy K."/>
            <person name="Lawson D."/>
            <person name="Kodira C."/>
            <person name="Sutton G."/>
            <person name="Meyer J."/>
            <person name="Hill C.A."/>
            <person name="Birren B."/>
            <person name="Nene V."/>
            <person name="Collins F."/>
            <person name="Alarcon-Chaidez F."/>
            <person name="Wikel S."/>
            <person name="Strausberg R."/>
        </authorList>
    </citation>
    <scope>NUCLEOTIDE SEQUENCE [LARGE SCALE GENOMIC DNA]</scope>
    <source>
        <strain evidence="4">Wikel</strain>
        <strain evidence="2">Wikel colony</strain>
    </source>
</reference>
<evidence type="ECO:0000313" key="4">
    <source>
        <dbReference type="Proteomes" id="UP000001555"/>
    </source>
</evidence>
<dbReference type="InParanoid" id="B7QJQ5"/>
<feature type="compositionally biased region" description="Basic and acidic residues" evidence="1">
    <location>
        <begin position="21"/>
        <end position="39"/>
    </location>
</feature>
<reference evidence="3" key="2">
    <citation type="submission" date="2020-05" db="UniProtKB">
        <authorList>
            <consortium name="EnsemblMetazoa"/>
        </authorList>
    </citation>
    <scope>IDENTIFICATION</scope>
    <source>
        <strain evidence="3">wikel</strain>
    </source>
</reference>
<sequence>MRVGEGLRAPSGSGTGCGNESRSDSTRAREPTLGDEALRRHTGATQSPSQSRSIRAPCTPSVRKEKNPSVLASQERSSSCSSGMGVVSSAPICNLAESAWLLA</sequence>
<keyword evidence="4" id="KW-1185">Reference proteome</keyword>
<dbReference type="AlphaFoldDB" id="B7QJQ5"/>
<evidence type="ECO:0000313" key="2">
    <source>
        <dbReference type="EMBL" id="EEC19077.1"/>
    </source>
</evidence>
<protein>
    <submittedName>
        <fullName evidence="2 3">Uncharacterized protein</fullName>
    </submittedName>
</protein>
<dbReference type="VEuPathDB" id="VectorBase:ISCW014911"/>
<feature type="region of interest" description="Disordered" evidence="1">
    <location>
        <begin position="1"/>
        <end position="87"/>
    </location>
</feature>
<name>B7QJQ5_IXOSC</name>
<dbReference type="EnsemblMetazoa" id="ISCW014911-RA">
    <property type="protein sequence ID" value="ISCW014911-PA"/>
    <property type="gene ID" value="ISCW014911"/>
</dbReference>
<dbReference type="EMBL" id="DS953574">
    <property type="protein sequence ID" value="EEC19077.1"/>
    <property type="molecule type" value="Genomic_DNA"/>
</dbReference>
<dbReference type="VEuPathDB" id="VectorBase:ISCI014911"/>
<feature type="compositionally biased region" description="Low complexity" evidence="1">
    <location>
        <begin position="77"/>
        <end position="87"/>
    </location>
</feature>
<gene>
    <name evidence="2" type="ORF">IscW_ISCW014911</name>
</gene>
<proteinExistence type="predicted"/>
<dbReference type="EMBL" id="ABJB010466490">
    <property type="status" value="NOT_ANNOTATED_CDS"/>
    <property type="molecule type" value="Genomic_DNA"/>
</dbReference>
<evidence type="ECO:0000256" key="1">
    <source>
        <dbReference type="SAM" id="MobiDB-lite"/>
    </source>
</evidence>
<accession>B7QJQ5</accession>